<gene>
    <name evidence="3 4" type="primary">LOC113210862</name>
</gene>
<accession>A0A9C6X0R3</accession>
<dbReference type="RefSeq" id="XP_052126347.1">
    <property type="nucleotide sequence ID" value="XM_052270387.1"/>
</dbReference>
<sequence length="218" mass="24993">MGTFVAILLLCLFCGAPGKSINSVMGPFRIIPGLIERCPPELEAKHPVDFHYGRVRSRIKQDVWFYSGNVTWPFHFDDTLSIKATIASWGSGGGWKDNAYVVKMDKVCSNFRTHIPNLWHQLGRDAYNDPNVKCPLPVQQCLKTSRLILALPQFLRFITENTASHFLLQKQSIAKLWPVCESSVKQYPRYRHKINQSVVKKLFRLFHVRFGVLAFVLC</sequence>
<reference evidence="3 4" key="1">
    <citation type="submission" date="2025-04" db="UniProtKB">
        <authorList>
            <consortium name="RefSeq"/>
        </authorList>
    </citation>
    <scope>IDENTIFICATION</scope>
    <source>
        <tissue evidence="3 4">Whole organism</tissue>
    </source>
</reference>
<feature type="signal peptide" evidence="1">
    <location>
        <begin position="1"/>
        <end position="18"/>
    </location>
</feature>
<name>A0A9C6X0R3_FRAOC</name>
<dbReference type="KEGG" id="foc:113210862"/>
<evidence type="ECO:0000313" key="3">
    <source>
        <dbReference type="RefSeq" id="XP_052126347.1"/>
    </source>
</evidence>
<keyword evidence="2" id="KW-1185">Reference proteome</keyword>
<keyword evidence="1" id="KW-0732">Signal</keyword>
<protein>
    <submittedName>
        <fullName evidence="3 4">Uncharacterized protein LOC113210862 isoform X1</fullName>
    </submittedName>
</protein>
<organism evidence="2 4">
    <name type="scientific">Frankliniella occidentalis</name>
    <name type="common">Western flower thrips</name>
    <name type="synonym">Euthrips occidentalis</name>
    <dbReference type="NCBI Taxonomy" id="133901"/>
    <lineage>
        <taxon>Eukaryota</taxon>
        <taxon>Metazoa</taxon>
        <taxon>Ecdysozoa</taxon>
        <taxon>Arthropoda</taxon>
        <taxon>Hexapoda</taxon>
        <taxon>Insecta</taxon>
        <taxon>Pterygota</taxon>
        <taxon>Neoptera</taxon>
        <taxon>Paraneoptera</taxon>
        <taxon>Thysanoptera</taxon>
        <taxon>Terebrantia</taxon>
        <taxon>Thripoidea</taxon>
        <taxon>Thripidae</taxon>
        <taxon>Frankliniella</taxon>
    </lineage>
</organism>
<dbReference type="RefSeq" id="XP_052126348.1">
    <property type="nucleotide sequence ID" value="XM_052270388.1"/>
</dbReference>
<feature type="chain" id="PRO_5044698052" evidence="1">
    <location>
        <begin position="19"/>
        <end position="218"/>
    </location>
</feature>
<dbReference type="AlphaFoldDB" id="A0A9C6X0R3"/>
<evidence type="ECO:0000313" key="4">
    <source>
        <dbReference type="RefSeq" id="XP_052126348.1"/>
    </source>
</evidence>
<proteinExistence type="predicted"/>
<dbReference type="Proteomes" id="UP000504606">
    <property type="component" value="Unplaced"/>
</dbReference>
<dbReference type="GeneID" id="113210862"/>
<dbReference type="OrthoDB" id="6620711at2759"/>
<evidence type="ECO:0000313" key="2">
    <source>
        <dbReference type="Proteomes" id="UP000504606"/>
    </source>
</evidence>
<evidence type="ECO:0000256" key="1">
    <source>
        <dbReference type="SAM" id="SignalP"/>
    </source>
</evidence>